<evidence type="ECO:0000313" key="3">
    <source>
        <dbReference type="Proteomes" id="UP000299102"/>
    </source>
</evidence>
<dbReference type="EMBL" id="BGZK01001169">
    <property type="protein sequence ID" value="GBP73318.1"/>
    <property type="molecule type" value="Genomic_DNA"/>
</dbReference>
<feature type="region of interest" description="Disordered" evidence="1">
    <location>
        <begin position="213"/>
        <end position="237"/>
    </location>
</feature>
<protein>
    <submittedName>
        <fullName evidence="2">Uncharacterized protein</fullName>
    </submittedName>
</protein>
<comment type="caution">
    <text evidence="2">The sequence shown here is derived from an EMBL/GenBank/DDBJ whole genome shotgun (WGS) entry which is preliminary data.</text>
</comment>
<dbReference type="AlphaFoldDB" id="A0A4C1YBF5"/>
<gene>
    <name evidence="2" type="ORF">EVAR_52844_1</name>
</gene>
<sequence length="259" mass="30086">MLGHMHRLKDVNSHVWVLTGTGNNQRYVDLTKIYGHLGPLVCRSLIGFHAITGCDYNPAFFNKGKQKRFNIMQRCPEYQQAFIKFGELELFVDKNKEQDVFDSIRKFICELYNIPGIIDVDAARLQLFINKYTVVDINEEFNRKNLKNVDASSLPPCKSELFQQFRRANYIASIWNNAHEKHPSTLSPENNGWILKDSQYDFNWFDGDQLPSFVSDSPQNELEEPNDDEDDGEDELSIQYECEFDEASRHSINEDNEDG</sequence>
<evidence type="ECO:0000313" key="2">
    <source>
        <dbReference type="EMBL" id="GBP73318.1"/>
    </source>
</evidence>
<keyword evidence="3" id="KW-1185">Reference proteome</keyword>
<accession>A0A4C1YBF5</accession>
<evidence type="ECO:0000256" key="1">
    <source>
        <dbReference type="SAM" id="MobiDB-lite"/>
    </source>
</evidence>
<dbReference type="OrthoDB" id="7327516at2759"/>
<dbReference type="PANTHER" id="PTHR46704:SF9">
    <property type="entry name" value="BHLH DOMAIN-CONTAINING PROTEIN"/>
    <property type="match status" value="1"/>
</dbReference>
<reference evidence="2 3" key="1">
    <citation type="journal article" date="2019" name="Commun. Biol.">
        <title>The bagworm genome reveals a unique fibroin gene that provides high tensile strength.</title>
        <authorList>
            <person name="Kono N."/>
            <person name="Nakamura H."/>
            <person name="Ohtoshi R."/>
            <person name="Tomita M."/>
            <person name="Numata K."/>
            <person name="Arakawa K."/>
        </authorList>
    </citation>
    <scope>NUCLEOTIDE SEQUENCE [LARGE SCALE GENOMIC DNA]</scope>
</reference>
<feature type="compositionally biased region" description="Acidic residues" evidence="1">
    <location>
        <begin position="221"/>
        <end position="236"/>
    </location>
</feature>
<dbReference type="Proteomes" id="UP000299102">
    <property type="component" value="Unassembled WGS sequence"/>
</dbReference>
<name>A0A4C1YBF5_EUMVA</name>
<dbReference type="PANTHER" id="PTHR46704">
    <property type="entry name" value="CXC DOMAIN-CONTAINING PROTEIN-RELATED"/>
    <property type="match status" value="1"/>
</dbReference>
<proteinExistence type="predicted"/>
<organism evidence="2 3">
    <name type="scientific">Eumeta variegata</name>
    <name type="common">Bagworm moth</name>
    <name type="synonym">Eumeta japonica</name>
    <dbReference type="NCBI Taxonomy" id="151549"/>
    <lineage>
        <taxon>Eukaryota</taxon>
        <taxon>Metazoa</taxon>
        <taxon>Ecdysozoa</taxon>
        <taxon>Arthropoda</taxon>
        <taxon>Hexapoda</taxon>
        <taxon>Insecta</taxon>
        <taxon>Pterygota</taxon>
        <taxon>Neoptera</taxon>
        <taxon>Endopterygota</taxon>
        <taxon>Lepidoptera</taxon>
        <taxon>Glossata</taxon>
        <taxon>Ditrysia</taxon>
        <taxon>Tineoidea</taxon>
        <taxon>Psychidae</taxon>
        <taxon>Oiketicinae</taxon>
        <taxon>Eumeta</taxon>
    </lineage>
</organism>